<dbReference type="InterPro" id="IPR040115">
    <property type="entry name" value="Lnp"/>
</dbReference>
<keyword evidence="1" id="KW-0472">Membrane</keyword>
<keyword evidence="1" id="KW-0812">Transmembrane</keyword>
<dbReference type="GO" id="GO:0071788">
    <property type="term" value="P:endoplasmic reticulum tubular network maintenance"/>
    <property type="evidence" value="ECO:0007669"/>
    <property type="project" value="UniProtKB-UniRule"/>
</dbReference>
<dbReference type="Proteomes" id="UP000014074">
    <property type="component" value="Unassembled WGS sequence"/>
</dbReference>
<proteinExistence type="inferred from homology"/>
<feature type="region of interest" description="Disordered" evidence="2">
    <location>
        <begin position="341"/>
        <end position="411"/>
    </location>
</feature>
<feature type="domain" description="Lunapark zinc ribbon" evidence="3">
    <location>
        <begin position="270"/>
        <end position="326"/>
    </location>
</feature>
<dbReference type="OrthoDB" id="1725934at2759"/>
<accession>R8BFY9</accession>
<evidence type="ECO:0000313" key="5">
    <source>
        <dbReference type="Proteomes" id="UP000014074"/>
    </source>
</evidence>
<gene>
    <name evidence="4" type="ORF">UCRPA7_6275</name>
</gene>
<feature type="transmembrane region" description="Helical" evidence="1">
    <location>
        <begin position="82"/>
        <end position="101"/>
    </location>
</feature>
<feature type="transmembrane region" description="Helical" evidence="1">
    <location>
        <begin position="47"/>
        <end position="70"/>
    </location>
</feature>
<dbReference type="HOGENOM" id="CLU_039522_1_0_1"/>
<evidence type="ECO:0000256" key="1">
    <source>
        <dbReference type="RuleBase" id="RU367073"/>
    </source>
</evidence>
<keyword evidence="1" id="KW-0862">Zinc</keyword>
<dbReference type="GO" id="GO:1903373">
    <property type="term" value="P:positive regulation of endoplasmic reticulum tubular network organization"/>
    <property type="evidence" value="ECO:0007669"/>
    <property type="project" value="UniProtKB-UniRule"/>
</dbReference>
<dbReference type="RefSeq" id="XP_007917005.1">
    <property type="nucleotide sequence ID" value="XM_007918814.1"/>
</dbReference>
<dbReference type="PANTHER" id="PTHR22166">
    <property type="entry name" value="ENDOPLASMIC RETICULUM JUNCTION FORMATION PROTEIN LUNAPARK"/>
    <property type="match status" value="1"/>
</dbReference>
<dbReference type="InterPro" id="IPR019273">
    <property type="entry name" value="Lunapark_Znf"/>
</dbReference>
<dbReference type="EMBL" id="KB933225">
    <property type="protein sequence ID" value="EON98213.1"/>
    <property type="molecule type" value="Genomic_DNA"/>
</dbReference>
<evidence type="ECO:0000259" key="3">
    <source>
        <dbReference type="Pfam" id="PF10058"/>
    </source>
</evidence>
<dbReference type="PANTHER" id="PTHR22166:SF12">
    <property type="entry name" value="ENDOPLASMIC RETICULUM JUNCTION FORMATION PROTEIN LUNAPARK"/>
    <property type="match status" value="1"/>
</dbReference>
<evidence type="ECO:0000313" key="4">
    <source>
        <dbReference type="EMBL" id="EON98213.1"/>
    </source>
</evidence>
<sequence>MVSFWPWRGDDSSPASFEKTLSTLSTKITNSQAQLDRLRATARRVKVLSTLYLSFAYLVYAIVLLLVVGWKNMGVYEWSGMAAGPVVIYLVRAVFALYFNFRTDSLSARLKDQQNERAKTIQKLKDATKYDSTLELLQKYGGADPKSSRAKKASGEDEGGDASGGRGSRGKKSRQGATGGSPPNRTNMPPPPTANIPRGDARVQFSPGPGTPQHAAQSPFSTPSQPPRRHAPEIDASAEFAPNAFDNGNLPPSLAAQHDGAYLGVSQSHWYDRILDLLLGEDETAPKNRIVLVCSRCRLVNGQAPPGTKSLAELGMWKCMACGAMNGELDEGKRIVKEVLGQSPASPTSVNDDEGDSFNAEALKADGDSSDLVEIGRDDGDTDDEKAVEDAEPMIAENTTGARKRKGKGKK</sequence>
<keyword evidence="1" id="KW-0479">Metal-binding</keyword>
<dbReference type="GO" id="GO:0098826">
    <property type="term" value="C:endoplasmic reticulum tubular network membrane"/>
    <property type="evidence" value="ECO:0007669"/>
    <property type="project" value="UniProtKB-UniRule"/>
</dbReference>
<feature type="compositionally biased region" description="Polar residues" evidence="2">
    <location>
        <begin position="214"/>
        <end position="223"/>
    </location>
</feature>
<feature type="region of interest" description="Disordered" evidence="2">
    <location>
        <begin position="141"/>
        <end position="231"/>
    </location>
</feature>
<reference evidence="5" key="1">
    <citation type="journal article" date="2013" name="Genome Announc.">
        <title>Draft genome sequence of the ascomycete Phaeoacremonium aleophilum strain UCR-PA7, a causal agent of the esca disease complex in grapevines.</title>
        <authorList>
            <person name="Blanco-Ulate B."/>
            <person name="Rolshausen P."/>
            <person name="Cantu D."/>
        </authorList>
    </citation>
    <scope>NUCLEOTIDE SEQUENCE [LARGE SCALE GENOMIC DNA]</scope>
    <source>
        <strain evidence="5">UCR-PA7</strain>
    </source>
</reference>
<comment type="domain">
    <text evidence="1">The C4-type zinc finger motif is necessary both for its ER three-way tubular junction localization and formation.</text>
</comment>
<dbReference type="AlphaFoldDB" id="R8BFY9"/>
<feature type="compositionally biased region" description="Basic residues" evidence="2">
    <location>
        <begin position="402"/>
        <end position="411"/>
    </location>
</feature>
<evidence type="ECO:0000256" key="2">
    <source>
        <dbReference type="SAM" id="MobiDB-lite"/>
    </source>
</evidence>
<keyword evidence="5" id="KW-1185">Reference proteome</keyword>
<dbReference type="KEGG" id="tmn:UCRPA7_6275"/>
<protein>
    <recommendedName>
        <fullName evidence="1">Endoplasmic reticulum junction formation protein lunapark</fullName>
    </recommendedName>
</protein>
<keyword evidence="1" id="KW-0256">Endoplasmic reticulum</keyword>
<comment type="subcellular location">
    <subcellularLocation>
        <location evidence="1">Endoplasmic reticulum membrane</location>
        <topology evidence="1">Multi-pass membrane protein</topology>
    </subcellularLocation>
</comment>
<name>R8BFY9_PHAM7</name>
<dbReference type="GO" id="GO:0008270">
    <property type="term" value="F:zinc ion binding"/>
    <property type="evidence" value="ECO:0007669"/>
    <property type="project" value="UniProtKB-KW"/>
</dbReference>
<organism evidence="4 5">
    <name type="scientific">Phaeoacremonium minimum (strain UCR-PA7)</name>
    <name type="common">Esca disease fungus</name>
    <name type="synonym">Togninia minima</name>
    <dbReference type="NCBI Taxonomy" id="1286976"/>
    <lineage>
        <taxon>Eukaryota</taxon>
        <taxon>Fungi</taxon>
        <taxon>Dikarya</taxon>
        <taxon>Ascomycota</taxon>
        <taxon>Pezizomycotina</taxon>
        <taxon>Sordariomycetes</taxon>
        <taxon>Sordariomycetidae</taxon>
        <taxon>Togniniales</taxon>
        <taxon>Togniniaceae</taxon>
        <taxon>Phaeoacremonium</taxon>
    </lineage>
</organism>
<dbReference type="Pfam" id="PF10058">
    <property type="entry name" value="Zn_ribbon_10"/>
    <property type="match status" value="1"/>
</dbReference>
<keyword evidence="1" id="KW-0863">Zinc-finger</keyword>
<keyword evidence="1" id="KW-1133">Transmembrane helix</keyword>
<dbReference type="eggNOG" id="KOG2846">
    <property type="taxonomic scope" value="Eukaryota"/>
</dbReference>
<dbReference type="GeneID" id="19326914"/>
<comment type="similarity">
    <text evidence="1">Belongs to the lunapark family.</text>
</comment>
<comment type="function">
    <text evidence="1">Plays a role in determining ER morphology.</text>
</comment>
<feature type="compositionally biased region" description="Acidic residues" evidence="2">
    <location>
        <begin position="380"/>
        <end position="392"/>
    </location>
</feature>